<keyword evidence="4" id="KW-1185">Reference proteome</keyword>
<dbReference type="PANTHER" id="PTHR28624:SF1">
    <property type="entry name" value="MITOCHONDRIAL POTASSIUM CHANNEL"/>
    <property type="match status" value="1"/>
</dbReference>
<dbReference type="PANTHER" id="PTHR28624">
    <property type="entry name" value="COILED-COIL DOMAIN-CONTAINING PROTEIN 51"/>
    <property type="match status" value="1"/>
</dbReference>
<feature type="transmembrane region" description="Helical" evidence="2">
    <location>
        <begin position="169"/>
        <end position="188"/>
    </location>
</feature>
<organism evidence="3 4">
    <name type="scientific">Oryctes borbonicus</name>
    <dbReference type="NCBI Taxonomy" id="1629725"/>
    <lineage>
        <taxon>Eukaryota</taxon>
        <taxon>Metazoa</taxon>
        <taxon>Ecdysozoa</taxon>
        <taxon>Arthropoda</taxon>
        <taxon>Hexapoda</taxon>
        <taxon>Insecta</taxon>
        <taxon>Pterygota</taxon>
        <taxon>Neoptera</taxon>
        <taxon>Endopterygota</taxon>
        <taxon>Coleoptera</taxon>
        <taxon>Polyphaga</taxon>
        <taxon>Scarabaeiformia</taxon>
        <taxon>Scarabaeidae</taxon>
        <taxon>Dynastinae</taxon>
        <taxon>Oryctes</taxon>
    </lineage>
</organism>
<gene>
    <name evidence="3" type="ORF">AMK59_7242</name>
</gene>
<dbReference type="EMBL" id="LJIG01022545">
    <property type="protein sequence ID" value="KRT80007.1"/>
    <property type="molecule type" value="Genomic_DNA"/>
</dbReference>
<proteinExistence type="predicted"/>
<evidence type="ECO:0000313" key="3">
    <source>
        <dbReference type="EMBL" id="KRT80007.1"/>
    </source>
</evidence>
<dbReference type="Proteomes" id="UP000051574">
    <property type="component" value="Unassembled WGS sequence"/>
</dbReference>
<evidence type="ECO:0000313" key="4">
    <source>
        <dbReference type="Proteomes" id="UP000051574"/>
    </source>
</evidence>
<accession>A0A0T6AZF7</accession>
<dbReference type="OrthoDB" id="6243211at2759"/>
<evidence type="ECO:0008006" key="5">
    <source>
        <dbReference type="Google" id="ProtNLM"/>
    </source>
</evidence>
<evidence type="ECO:0000256" key="1">
    <source>
        <dbReference type="SAM" id="Coils"/>
    </source>
</evidence>
<name>A0A0T6AZF7_9SCAR</name>
<dbReference type="AlphaFoldDB" id="A0A0T6AZF7"/>
<keyword evidence="2" id="KW-1133">Transmembrane helix</keyword>
<protein>
    <recommendedName>
        <fullName evidence="5">Coiled-coil domain-containing protein 51</fullName>
    </recommendedName>
</protein>
<comment type="caution">
    <text evidence="3">The sequence shown here is derived from an EMBL/GenBank/DDBJ whole genome shotgun (WGS) entry which is preliminary data.</text>
</comment>
<keyword evidence="1" id="KW-0175">Coiled coil</keyword>
<evidence type="ECO:0000256" key="2">
    <source>
        <dbReference type="SAM" id="Phobius"/>
    </source>
</evidence>
<keyword evidence="2" id="KW-0472">Membrane</keyword>
<sequence>MRFPPVKALTNIVSKATNSNLNLAVQEAPKYLTTFKDDVVYKKMNDINKWYTKIIGLDEVKLYQDRVFDLQQKLLNAQDKRREISLLLTEIRNKSNELQDQIHKVKRQDDLQKFLDLMKDETEVLKQEKHVVEMFSNSDREEREIFAAFTNAIRDSHEKQRLQLEYTKYFGLILSITGSFLAFMYSTLKKNDLKYFIEEKLTEIAAAPDQYKANNLNEFIENKIKGIAVDLKSLGLSKSLLANIQESQIKSENVMNTILHNHQQLMNVINKQTAPPPKSLAVLEEQVYLPTVSKLNEMPDGEKLLWFSVLSLVGLMILKKLFN</sequence>
<keyword evidence="2" id="KW-0812">Transmembrane</keyword>
<feature type="coiled-coil region" evidence="1">
    <location>
        <begin position="60"/>
        <end position="108"/>
    </location>
</feature>
<dbReference type="InterPro" id="IPR037660">
    <property type="entry name" value="CCDC51"/>
</dbReference>
<reference evidence="3 4" key="1">
    <citation type="submission" date="2015-09" db="EMBL/GenBank/DDBJ databases">
        <title>Draft genome of the scarab beetle Oryctes borbonicus.</title>
        <authorList>
            <person name="Meyer J.M."/>
            <person name="Markov G.V."/>
            <person name="Baskaran P."/>
            <person name="Herrmann M."/>
            <person name="Sommer R.J."/>
            <person name="Roedelsperger C."/>
        </authorList>
    </citation>
    <scope>NUCLEOTIDE SEQUENCE [LARGE SCALE GENOMIC DNA]</scope>
    <source>
        <strain evidence="3">OB123</strain>
        <tissue evidence="3">Whole animal</tissue>
    </source>
</reference>